<dbReference type="PROSITE" id="PS50160">
    <property type="entry name" value="DNA_LIGASE_A3"/>
    <property type="match status" value="1"/>
</dbReference>
<dbReference type="InterPro" id="IPR012309">
    <property type="entry name" value="DNA_ligase_ATP-dep_C"/>
</dbReference>
<dbReference type="SUPFAM" id="SSF50249">
    <property type="entry name" value="Nucleic acid-binding proteins"/>
    <property type="match status" value="1"/>
</dbReference>
<keyword evidence="3 6" id="KW-0436">Ligase</keyword>
<evidence type="ECO:0000259" key="5">
    <source>
        <dbReference type="PROSITE" id="PS50160"/>
    </source>
</evidence>
<dbReference type="Gene3D" id="2.40.50.140">
    <property type="entry name" value="Nucleic acid-binding proteins"/>
    <property type="match status" value="1"/>
</dbReference>
<dbReference type="Gene3D" id="3.30.1490.70">
    <property type="match status" value="1"/>
</dbReference>
<proteinExistence type="inferred from homology"/>
<dbReference type="EC" id="6.5.1.1" evidence="2"/>
<evidence type="ECO:0000256" key="3">
    <source>
        <dbReference type="ARBA" id="ARBA00022598"/>
    </source>
</evidence>
<evidence type="ECO:0000313" key="7">
    <source>
        <dbReference type="Proteomes" id="UP000635828"/>
    </source>
</evidence>
<sequence>MSLFQNKNVKPMLIKNKQPAFNDENWIYELKLDGCRCIAYLDINETDLRNKRDLSLIQKFPELVDINKLISKRCILDGELIILRNGVPDFYELQRRTLLADPFKIRLAAAQLPASFVAYDCLFIDDRDITKLPLMERKECLNSALRLEDSRIAISRYIEKNGIGLYQLAEERQLEGVVAKRKDSLYFQGKRSSDWIKFKRLLDDDYIVVGYIRKQDNRYSLILAKYKSGNFIYKGHVTAGVTIETIRNMPTIKKAPFTLLPVGNDEAVWTKPLVCTIEYMPNTKKVLREAVFKGIRTDIDIIDVE</sequence>
<feature type="domain" description="ATP-dependent DNA ligase family profile" evidence="5">
    <location>
        <begin position="107"/>
        <end position="235"/>
    </location>
</feature>
<dbReference type="Gene3D" id="3.30.470.30">
    <property type="entry name" value="DNA ligase/mRNA capping enzyme"/>
    <property type="match status" value="1"/>
</dbReference>
<evidence type="ECO:0000313" key="6">
    <source>
        <dbReference type="EMBL" id="MBC5677265.1"/>
    </source>
</evidence>
<dbReference type="Proteomes" id="UP000635828">
    <property type="component" value="Unassembled WGS sequence"/>
</dbReference>
<dbReference type="SUPFAM" id="SSF56091">
    <property type="entry name" value="DNA ligase/mRNA capping enzyme, catalytic domain"/>
    <property type="match status" value="1"/>
</dbReference>
<comment type="caution">
    <text evidence="6">The sequence shown here is derived from an EMBL/GenBank/DDBJ whole genome shotgun (WGS) entry which is preliminary data.</text>
</comment>
<name>A0ABR7FPX4_9FIRM</name>
<evidence type="ECO:0000256" key="1">
    <source>
        <dbReference type="ARBA" id="ARBA00007572"/>
    </source>
</evidence>
<dbReference type="EMBL" id="JACOOS010000005">
    <property type="protein sequence ID" value="MBC5677265.1"/>
    <property type="molecule type" value="Genomic_DNA"/>
</dbReference>
<dbReference type="InterPro" id="IPR012310">
    <property type="entry name" value="DNA_ligase_ATP-dep_cent"/>
</dbReference>
<comment type="catalytic activity">
    <reaction evidence="4">
        <text>ATP + (deoxyribonucleotide)n-3'-hydroxyl + 5'-phospho-(deoxyribonucleotide)m = (deoxyribonucleotide)n+m + AMP + diphosphate.</text>
        <dbReference type="EC" id="6.5.1.1"/>
    </reaction>
</comment>
<dbReference type="PANTHER" id="PTHR45674:SF4">
    <property type="entry name" value="DNA LIGASE 1"/>
    <property type="match status" value="1"/>
</dbReference>
<keyword evidence="7" id="KW-1185">Reference proteome</keyword>
<dbReference type="InterPro" id="IPR012340">
    <property type="entry name" value="NA-bd_OB-fold"/>
</dbReference>
<accession>A0ABR7FPX4</accession>
<evidence type="ECO:0000256" key="4">
    <source>
        <dbReference type="ARBA" id="ARBA00034003"/>
    </source>
</evidence>
<dbReference type="CDD" id="cd07906">
    <property type="entry name" value="Adenylation_DNA_ligase_LigD_LigC"/>
    <property type="match status" value="1"/>
</dbReference>
<comment type="similarity">
    <text evidence="1">Belongs to the ATP-dependent DNA ligase family.</text>
</comment>
<dbReference type="PANTHER" id="PTHR45674">
    <property type="entry name" value="DNA LIGASE 1/3 FAMILY MEMBER"/>
    <property type="match status" value="1"/>
</dbReference>
<reference evidence="6 7" key="1">
    <citation type="submission" date="2020-08" db="EMBL/GenBank/DDBJ databases">
        <title>Genome public.</title>
        <authorList>
            <person name="Liu C."/>
            <person name="Sun Q."/>
        </authorList>
    </citation>
    <scope>NUCLEOTIDE SEQUENCE [LARGE SCALE GENOMIC DNA]</scope>
    <source>
        <strain evidence="6 7">NSJ-7</strain>
    </source>
</reference>
<dbReference type="Pfam" id="PF01068">
    <property type="entry name" value="DNA_ligase_A_M"/>
    <property type="match status" value="1"/>
</dbReference>
<protein>
    <recommendedName>
        <fullName evidence="2">DNA ligase (ATP)</fullName>
        <ecNumber evidence="2">6.5.1.1</ecNumber>
    </recommendedName>
</protein>
<gene>
    <name evidence="6" type="ORF">H8S22_06470</name>
</gene>
<evidence type="ECO:0000256" key="2">
    <source>
        <dbReference type="ARBA" id="ARBA00012727"/>
    </source>
</evidence>
<dbReference type="GO" id="GO:0016874">
    <property type="term" value="F:ligase activity"/>
    <property type="evidence" value="ECO:0007669"/>
    <property type="project" value="UniProtKB-KW"/>
</dbReference>
<dbReference type="InterPro" id="IPR050191">
    <property type="entry name" value="ATP-dep_DNA_ligase"/>
</dbReference>
<organism evidence="6 7">
    <name type="scientific">Anaerostipes hominis</name>
    <name type="common">ex Liu et al. 2021</name>
    <dbReference type="NCBI Taxonomy" id="2763018"/>
    <lineage>
        <taxon>Bacteria</taxon>
        <taxon>Bacillati</taxon>
        <taxon>Bacillota</taxon>
        <taxon>Clostridia</taxon>
        <taxon>Lachnospirales</taxon>
        <taxon>Lachnospiraceae</taxon>
        <taxon>Anaerostipes</taxon>
    </lineage>
</organism>
<dbReference type="Pfam" id="PF04679">
    <property type="entry name" value="DNA_ligase_A_C"/>
    <property type="match status" value="1"/>
</dbReference>